<sequence>MKIKYKIKKKELHAEIMSLGDDEGPYCGWGRFIETDNQKLIQFFNEYLFIEHENFGSGSSFCVGAYSDTADYYWEYAQTPAAYGKLFDALIKDAIANTGMYKGYGNVF</sequence>
<accession>A0A0A0YP01</accession>
<dbReference type="Proteomes" id="UP000030323">
    <property type="component" value="Segment"/>
</dbReference>
<dbReference type="RefSeq" id="YP_009146466.1">
    <property type="nucleotide sequence ID" value="NC_027331.1"/>
</dbReference>
<evidence type="ECO:0000313" key="1">
    <source>
        <dbReference type="EMBL" id="AIX12004.1"/>
    </source>
</evidence>
<dbReference type="KEGG" id="vg:24721632"/>
<proteinExistence type="predicted"/>
<name>A0A0A0YP01_9CAUD</name>
<evidence type="ECO:0000313" key="2">
    <source>
        <dbReference type="Proteomes" id="UP000030323"/>
    </source>
</evidence>
<organism evidence="1 2">
    <name type="scientific">Citrobacter phage Moon</name>
    <dbReference type="NCBI Taxonomy" id="1540095"/>
    <lineage>
        <taxon>Viruses</taxon>
        <taxon>Duplodnaviria</taxon>
        <taxon>Heunggongvirae</taxon>
        <taxon>Uroviricota</taxon>
        <taxon>Caudoviricetes</taxon>
        <taxon>Pantevenvirales</taxon>
        <taxon>Straboviridae</taxon>
        <taxon>Tevenvirinae</taxon>
        <taxon>Moonvirus</taxon>
        <taxon>Moonvirus moon</taxon>
    </lineage>
</organism>
<dbReference type="GeneID" id="24721632"/>
<dbReference type="EMBL" id="KM236240">
    <property type="protein sequence ID" value="AIX12004.1"/>
    <property type="molecule type" value="Genomic_DNA"/>
</dbReference>
<gene>
    <name evidence="1" type="ORF">CPT_Moon33</name>
</gene>
<keyword evidence="2" id="KW-1185">Reference proteome</keyword>
<reference evidence="1 2" key="1">
    <citation type="journal article" date="2015" name="Genome Announc.">
        <title>Complete Genome Sequence of Citrobacter freundii Myophage Moon.</title>
        <authorList>
            <person name="Edwards G.B."/>
            <person name="Luna A.J."/>
            <person name="Hernandez A.C."/>
            <person name="Kuty Everett G.F."/>
        </authorList>
    </citation>
    <scope>NUCLEOTIDE SEQUENCE [LARGE SCALE GENOMIC DNA]</scope>
</reference>
<protein>
    <submittedName>
        <fullName evidence="1">Uncharacterized protein</fullName>
    </submittedName>
</protein>